<sequence length="73" mass="8539">MLVLALRFCFKFGNQVLLQFGIKVHNLEIKLRSSREGRRKVSDKQEEKRKNKRIKLGIRSKGELKGGSSYSRF</sequence>
<dbReference type="Proteomes" id="UP001056120">
    <property type="component" value="Linkage Group LG03"/>
</dbReference>
<keyword evidence="2" id="KW-1185">Reference proteome</keyword>
<name>A0ACB9JLY9_9ASTR</name>
<comment type="caution">
    <text evidence="1">The sequence shown here is derived from an EMBL/GenBank/DDBJ whole genome shotgun (WGS) entry which is preliminary data.</text>
</comment>
<evidence type="ECO:0000313" key="1">
    <source>
        <dbReference type="EMBL" id="KAI3821164.1"/>
    </source>
</evidence>
<reference evidence="1 2" key="2">
    <citation type="journal article" date="2022" name="Mol. Ecol. Resour.">
        <title>The genomes of chicory, endive, great burdock and yacon provide insights into Asteraceae paleo-polyploidization history and plant inulin production.</title>
        <authorList>
            <person name="Fan W."/>
            <person name="Wang S."/>
            <person name="Wang H."/>
            <person name="Wang A."/>
            <person name="Jiang F."/>
            <person name="Liu H."/>
            <person name="Zhao H."/>
            <person name="Xu D."/>
            <person name="Zhang Y."/>
        </authorList>
    </citation>
    <scope>NUCLEOTIDE SEQUENCE [LARGE SCALE GENOMIC DNA]</scope>
    <source>
        <strain evidence="2">cv. Yunnan</strain>
        <tissue evidence="1">Leaves</tissue>
    </source>
</reference>
<accession>A0ACB9JLY9</accession>
<gene>
    <name evidence="1" type="ORF">L1987_08721</name>
</gene>
<reference evidence="2" key="1">
    <citation type="journal article" date="2022" name="Mol. Ecol. Resour.">
        <title>The genomes of chicory, endive, great burdock and yacon provide insights into Asteraceae palaeo-polyploidization history and plant inulin production.</title>
        <authorList>
            <person name="Fan W."/>
            <person name="Wang S."/>
            <person name="Wang H."/>
            <person name="Wang A."/>
            <person name="Jiang F."/>
            <person name="Liu H."/>
            <person name="Zhao H."/>
            <person name="Xu D."/>
            <person name="Zhang Y."/>
        </authorList>
    </citation>
    <scope>NUCLEOTIDE SEQUENCE [LARGE SCALE GENOMIC DNA]</scope>
    <source>
        <strain evidence="2">cv. Yunnan</strain>
    </source>
</reference>
<protein>
    <submittedName>
        <fullName evidence="1">Uncharacterized protein</fullName>
    </submittedName>
</protein>
<organism evidence="1 2">
    <name type="scientific">Smallanthus sonchifolius</name>
    <dbReference type="NCBI Taxonomy" id="185202"/>
    <lineage>
        <taxon>Eukaryota</taxon>
        <taxon>Viridiplantae</taxon>
        <taxon>Streptophyta</taxon>
        <taxon>Embryophyta</taxon>
        <taxon>Tracheophyta</taxon>
        <taxon>Spermatophyta</taxon>
        <taxon>Magnoliopsida</taxon>
        <taxon>eudicotyledons</taxon>
        <taxon>Gunneridae</taxon>
        <taxon>Pentapetalae</taxon>
        <taxon>asterids</taxon>
        <taxon>campanulids</taxon>
        <taxon>Asterales</taxon>
        <taxon>Asteraceae</taxon>
        <taxon>Asteroideae</taxon>
        <taxon>Heliantheae alliance</taxon>
        <taxon>Millerieae</taxon>
        <taxon>Smallanthus</taxon>
    </lineage>
</organism>
<dbReference type="EMBL" id="CM042020">
    <property type="protein sequence ID" value="KAI3821164.1"/>
    <property type="molecule type" value="Genomic_DNA"/>
</dbReference>
<evidence type="ECO:0000313" key="2">
    <source>
        <dbReference type="Proteomes" id="UP001056120"/>
    </source>
</evidence>
<proteinExistence type="predicted"/>